<feature type="compositionally biased region" description="Basic and acidic residues" evidence="1">
    <location>
        <begin position="76"/>
        <end position="85"/>
    </location>
</feature>
<reference evidence="2 3" key="1">
    <citation type="submission" date="2022-01" db="EMBL/GenBank/DDBJ databases">
        <title>A high-quality chromosome-level genome assembly of rohu carp, Labeo rohita.</title>
        <authorList>
            <person name="Arick M.A. II"/>
            <person name="Hsu C.-Y."/>
            <person name="Magbanua Z."/>
            <person name="Pechanova O."/>
            <person name="Grover C."/>
            <person name="Miller E."/>
            <person name="Thrash A."/>
            <person name="Ezzel L."/>
            <person name="Alam S."/>
            <person name="Benzie J."/>
            <person name="Hamilton M."/>
            <person name="Karsi A."/>
            <person name="Lawrence M.L."/>
            <person name="Peterson D.G."/>
        </authorList>
    </citation>
    <scope>NUCLEOTIDE SEQUENCE [LARGE SCALE GENOMIC DNA]</scope>
    <source>
        <strain evidence="3">BAU-BD-2019</strain>
        <tissue evidence="2">Blood</tissue>
    </source>
</reference>
<feature type="compositionally biased region" description="Basic and acidic residues" evidence="1">
    <location>
        <begin position="136"/>
        <end position="158"/>
    </location>
</feature>
<keyword evidence="3" id="KW-1185">Reference proteome</keyword>
<organism evidence="2 3">
    <name type="scientific">Labeo rohita</name>
    <name type="common">Indian major carp</name>
    <name type="synonym">Cyprinus rohita</name>
    <dbReference type="NCBI Taxonomy" id="84645"/>
    <lineage>
        <taxon>Eukaryota</taxon>
        <taxon>Metazoa</taxon>
        <taxon>Chordata</taxon>
        <taxon>Craniata</taxon>
        <taxon>Vertebrata</taxon>
        <taxon>Euteleostomi</taxon>
        <taxon>Actinopterygii</taxon>
        <taxon>Neopterygii</taxon>
        <taxon>Teleostei</taxon>
        <taxon>Ostariophysi</taxon>
        <taxon>Cypriniformes</taxon>
        <taxon>Cyprinidae</taxon>
        <taxon>Labeoninae</taxon>
        <taxon>Labeonini</taxon>
        <taxon>Labeo</taxon>
    </lineage>
</organism>
<dbReference type="EMBL" id="JACTAM010000025">
    <property type="protein sequence ID" value="KAI2648130.1"/>
    <property type="molecule type" value="Genomic_DNA"/>
</dbReference>
<feature type="compositionally biased region" description="Basic and acidic residues" evidence="1">
    <location>
        <begin position="196"/>
        <end position="207"/>
    </location>
</feature>
<dbReference type="GO" id="GO:0003746">
    <property type="term" value="F:translation elongation factor activity"/>
    <property type="evidence" value="ECO:0007669"/>
    <property type="project" value="UniProtKB-KW"/>
</dbReference>
<comment type="caution">
    <text evidence="2">The sequence shown here is derived from an EMBL/GenBank/DDBJ whole genome shotgun (WGS) entry which is preliminary data.</text>
</comment>
<name>A0ABQ8LBL5_LABRO</name>
<evidence type="ECO:0000313" key="2">
    <source>
        <dbReference type="EMBL" id="KAI2648130.1"/>
    </source>
</evidence>
<gene>
    <name evidence="2" type="ORF">H4Q32_018145</name>
</gene>
<proteinExistence type="predicted"/>
<keyword evidence="2" id="KW-0251">Elongation factor</keyword>
<protein>
    <submittedName>
        <fullName evidence="2">Transcription elongation factor SPT5</fullName>
    </submittedName>
</protein>
<evidence type="ECO:0000256" key="1">
    <source>
        <dbReference type="SAM" id="MobiDB-lite"/>
    </source>
</evidence>
<evidence type="ECO:0000313" key="3">
    <source>
        <dbReference type="Proteomes" id="UP000830375"/>
    </source>
</evidence>
<feature type="compositionally biased region" description="Basic and acidic residues" evidence="1">
    <location>
        <begin position="171"/>
        <end position="182"/>
    </location>
</feature>
<sequence length="207" mass="22051">MRLDWTDWNEAETKDTGSQHGKGRPVTHLRYLANHNALDSWPIRAHQAFQNDELYGGRSHGGIRRNHGGSDGGRSQGEESRDLTAARKAAHGGADGGRSPDGGRADNSRGPTDSSGAGGRGDQGGDRDSQSQGDAEDPKGQGRADGSGDRGADRDTEGCGRAGATENQGRAGEREEPNEARGTRLSQRSVVPKQGQVDDRTRQSRRD</sequence>
<dbReference type="Proteomes" id="UP000830375">
    <property type="component" value="Unassembled WGS sequence"/>
</dbReference>
<feature type="compositionally biased region" description="Basic and acidic residues" evidence="1">
    <location>
        <begin position="1"/>
        <end position="17"/>
    </location>
</feature>
<feature type="region of interest" description="Disordered" evidence="1">
    <location>
        <begin position="54"/>
        <end position="207"/>
    </location>
</feature>
<feature type="region of interest" description="Disordered" evidence="1">
    <location>
        <begin position="1"/>
        <end position="24"/>
    </location>
</feature>
<accession>A0ABQ8LBL5</accession>
<keyword evidence="2" id="KW-0648">Protein biosynthesis</keyword>